<evidence type="ECO:0000256" key="1">
    <source>
        <dbReference type="SAM" id="MobiDB-lite"/>
    </source>
</evidence>
<sequence length="1083" mass="119484">MERDGTDYDRLDVDTKAAQPNTRFTSPLVINSASRRRSLFSRPKAKEDSGRPPSSGSVPDTNAESPGNTRIPRPAQRRQFTLSDAYRRAEEEEAAQGSPSPAPRLWRSRRDSTGNKLTKISSPGASGTPQRGRSRAHSSGSNLGEGHDERPGSSQQGDFSDSTFDEKLRQHARQQASAEDLSRRGNALLSTSRLGTRIVESGKGLLVRRSSRGSFDSFSSPQSNKGASNSPSLLRRLSGKMRDSSDSPVRESTDWAKADGETREELPGRSTTPPGAPSAAFLGSHTSNRSFAWQADADFTAGDLQISNSPPVLLGRRNTKIDEIRALEAKVSKYLSESPRDQPHDTRTDSAEAPRIQTVSETQAALTIPDKLESHTAVRDNPEARSEEENKIPRQRSVSQSSLRLDELRSREIETLSRRALATARLDELRERNIAVSRSPSPDIAQQSSRKPIRAFSPLRDRLRRQENESSEARAQTGTGEAEHSIPDPAPSIQGPSPDNIPDTNNRRFVEIQTIRHSVSKTEDDAGDVLRRLAAATGSSPTSEGRVVANSNPSVPRAFGLAERARQRRSTGGAKSDARPNVGFAGLSRSSSVDSKISKRRSFANSDSDPTERIEGEMKLFAPQENQSEKGSLRAPSPEAETENEVPAETPKPTKIDPSTLPTPKVTGAFIETPATVKVEKIEDPASAPLAENKGAEPQQDGHRRSGNSSSEDSKTSLTLGGRDGVTARRRKRTQSSRGDRAQGRSSSLSARRRARSLSRSRVPLINSAKPPTVKDDLLEIQRANQIDDSTLEDLADLLNHQEHPSPATASTRGKGRETGNNNKSDRQKELEVYDRLSRSLETGLLGIRSAKQGIERLEDKVSQAELREHLQHTAYDGHAKGESPSCPVCQASRRAGNGPVTYVHLPLPQLWSRRPKFRFTLLGLSLFLLSLWYIAESWMCFRYCKPEYCYPGAACDWSLDDPVWGYAIPVKLDEWATGGQGRRLARRLQPEVVDWVADMWDTVTGTDITTIDTSRYSWEQKRQHRRRLARKGLRKPFVERPEDEAVLTGWRSARQANARAQSAQEMGYEVDEDESIGADEKL</sequence>
<feature type="compositionally biased region" description="Basic and acidic residues" evidence="1">
    <location>
        <begin position="240"/>
        <end position="267"/>
    </location>
</feature>
<gene>
    <name evidence="2" type="ORF">C7999DRAFT_16190</name>
</gene>
<evidence type="ECO:0000313" key="3">
    <source>
        <dbReference type="Proteomes" id="UP001303647"/>
    </source>
</evidence>
<feature type="compositionally biased region" description="Polar residues" evidence="1">
    <location>
        <begin position="437"/>
        <end position="450"/>
    </location>
</feature>
<feature type="region of interest" description="Disordered" evidence="1">
    <location>
        <begin position="212"/>
        <end position="283"/>
    </location>
</feature>
<accession>A0AAN7HDA7</accession>
<feature type="compositionally biased region" description="Basic and acidic residues" evidence="1">
    <location>
        <begin position="338"/>
        <end position="352"/>
    </location>
</feature>
<feature type="region of interest" description="Disordered" evidence="1">
    <location>
        <begin position="1062"/>
        <end position="1083"/>
    </location>
</feature>
<reference evidence="2" key="2">
    <citation type="submission" date="2023-05" db="EMBL/GenBank/DDBJ databases">
        <authorList>
            <consortium name="Lawrence Berkeley National Laboratory"/>
            <person name="Steindorff A."/>
            <person name="Hensen N."/>
            <person name="Bonometti L."/>
            <person name="Westerberg I."/>
            <person name="Brannstrom I.O."/>
            <person name="Guillou S."/>
            <person name="Cros-Aarteil S."/>
            <person name="Calhoun S."/>
            <person name="Haridas S."/>
            <person name="Kuo A."/>
            <person name="Mondo S."/>
            <person name="Pangilinan J."/>
            <person name="Riley R."/>
            <person name="Labutti K."/>
            <person name="Andreopoulos B."/>
            <person name="Lipzen A."/>
            <person name="Chen C."/>
            <person name="Yanf M."/>
            <person name="Daum C."/>
            <person name="Ng V."/>
            <person name="Clum A."/>
            <person name="Ohm R."/>
            <person name="Martin F."/>
            <person name="Silar P."/>
            <person name="Natvig D."/>
            <person name="Lalanne C."/>
            <person name="Gautier V."/>
            <person name="Ament-Velasquez S.L."/>
            <person name="Kruys A."/>
            <person name="Hutchinson M.I."/>
            <person name="Powell A.J."/>
            <person name="Barry K."/>
            <person name="Miller A.N."/>
            <person name="Grigoriev I.V."/>
            <person name="Debuchy R."/>
            <person name="Gladieux P."/>
            <person name="Thoren M.H."/>
            <person name="Johannesson H."/>
        </authorList>
    </citation>
    <scope>NUCLEOTIDE SEQUENCE</scope>
    <source>
        <strain evidence="2">CBS 359.72</strain>
    </source>
</reference>
<feature type="region of interest" description="Disordered" evidence="1">
    <location>
        <begin position="334"/>
        <end position="357"/>
    </location>
</feature>
<organism evidence="2 3">
    <name type="scientific">Corynascus novoguineensis</name>
    <dbReference type="NCBI Taxonomy" id="1126955"/>
    <lineage>
        <taxon>Eukaryota</taxon>
        <taxon>Fungi</taxon>
        <taxon>Dikarya</taxon>
        <taxon>Ascomycota</taxon>
        <taxon>Pezizomycotina</taxon>
        <taxon>Sordariomycetes</taxon>
        <taxon>Sordariomycetidae</taxon>
        <taxon>Sordariales</taxon>
        <taxon>Chaetomiaceae</taxon>
        <taxon>Corynascus</taxon>
    </lineage>
</organism>
<protein>
    <submittedName>
        <fullName evidence="2">Uncharacterized protein</fullName>
    </submittedName>
</protein>
<comment type="caution">
    <text evidence="2">The sequence shown here is derived from an EMBL/GenBank/DDBJ whole genome shotgun (WGS) entry which is preliminary data.</text>
</comment>
<feature type="compositionally biased region" description="Basic and acidic residues" evidence="1">
    <location>
        <begin position="459"/>
        <end position="472"/>
    </location>
</feature>
<dbReference type="EMBL" id="MU857695">
    <property type="protein sequence ID" value="KAK4245626.1"/>
    <property type="molecule type" value="Genomic_DNA"/>
</dbReference>
<feature type="compositionally biased region" description="Polar residues" evidence="1">
    <location>
        <begin position="707"/>
        <end position="719"/>
    </location>
</feature>
<reference evidence="2" key="1">
    <citation type="journal article" date="2023" name="Mol. Phylogenet. Evol.">
        <title>Genome-scale phylogeny and comparative genomics of the fungal order Sordariales.</title>
        <authorList>
            <person name="Hensen N."/>
            <person name="Bonometti L."/>
            <person name="Westerberg I."/>
            <person name="Brannstrom I.O."/>
            <person name="Guillou S."/>
            <person name="Cros-Aarteil S."/>
            <person name="Calhoun S."/>
            <person name="Haridas S."/>
            <person name="Kuo A."/>
            <person name="Mondo S."/>
            <person name="Pangilinan J."/>
            <person name="Riley R."/>
            <person name="LaButti K."/>
            <person name="Andreopoulos B."/>
            <person name="Lipzen A."/>
            <person name="Chen C."/>
            <person name="Yan M."/>
            <person name="Daum C."/>
            <person name="Ng V."/>
            <person name="Clum A."/>
            <person name="Steindorff A."/>
            <person name="Ohm R.A."/>
            <person name="Martin F."/>
            <person name="Silar P."/>
            <person name="Natvig D.O."/>
            <person name="Lalanne C."/>
            <person name="Gautier V."/>
            <person name="Ament-Velasquez S.L."/>
            <person name="Kruys A."/>
            <person name="Hutchinson M.I."/>
            <person name="Powell A.J."/>
            <person name="Barry K."/>
            <person name="Miller A.N."/>
            <person name="Grigoriev I.V."/>
            <person name="Debuchy R."/>
            <person name="Gladieux P."/>
            <person name="Hiltunen Thoren M."/>
            <person name="Johannesson H."/>
        </authorList>
    </citation>
    <scope>NUCLEOTIDE SEQUENCE</scope>
    <source>
        <strain evidence="2">CBS 359.72</strain>
    </source>
</reference>
<feature type="compositionally biased region" description="Basic and acidic residues" evidence="1">
    <location>
        <begin position="370"/>
        <end position="392"/>
    </location>
</feature>
<keyword evidence="3" id="KW-1185">Reference proteome</keyword>
<feature type="compositionally biased region" description="Polar residues" evidence="1">
    <location>
        <begin position="114"/>
        <end position="142"/>
    </location>
</feature>
<feature type="region of interest" description="Disordered" evidence="1">
    <location>
        <begin position="801"/>
        <end position="832"/>
    </location>
</feature>
<feature type="compositionally biased region" description="Polar residues" evidence="1">
    <location>
        <begin position="18"/>
        <end position="33"/>
    </location>
</feature>
<feature type="compositionally biased region" description="Acidic residues" evidence="1">
    <location>
        <begin position="1069"/>
        <end position="1083"/>
    </location>
</feature>
<feature type="compositionally biased region" description="Polar residues" evidence="1">
    <location>
        <begin position="221"/>
        <end position="232"/>
    </location>
</feature>
<feature type="compositionally biased region" description="Polar residues" evidence="1">
    <location>
        <begin position="152"/>
        <end position="162"/>
    </location>
</feature>
<dbReference type="AlphaFoldDB" id="A0AAN7HDA7"/>
<feature type="compositionally biased region" description="Basic and acidic residues" evidence="1">
    <location>
        <begin position="1"/>
        <end position="15"/>
    </location>
</feature>
<feature type="region of interest" description="Disordered" evidence="1">
    <location>
        <begin position="536"/>
        <end position="771"/>
    </location>
</feature>
<name>A0AAN7HDA7_9PEZI</name>
<feature type="region of interest" description="Disordered" evidence="1">
    <location>
        <begin position="369"/>
        <end position="403"/>
    </location>
</feature>
<feature type="compositionally biased region" description="Polar residues" evidence="1">
    <location>
        <begin position="52"/>
        <end position="68"/>
    </location>
</feature>
<evidence type="ECO:0000313" key="2">
    <source>
        <dbReference type="EMBL" id="KAK4245626.1"/>
    </source>
</evidence>
<dbReference type="Proteomes" id="UP001303647">
    <property type="component" value="Unassembled WGS sequence"/>
</dbReference>
<proteinExistence type="predicted"/>
<feature type="region of interest" description="Disordered" evidence="1">
    <location>
        <begin position="437"/>
        <end position="505"/>
    </location>
</feature>
<feature type="region of interest" description="Disordered" evidence="1">
    <location>
        <begin position="1"/>
        <end position="193"/>
    </location>
</feature>
<feature type="compositionally biased region" description="Polar residues" evidence="1">
    <location>
        <begin position="537"/>
        <end position="554"/>
    </location>
</feature>